<evidence type="ECO:0000313" key="1">
    <source>
        <dbReference type="EMBL" id="MSS15670.1"/>
    </source>
</evidence>
<reference evidence="1 2" key="1">
    <citation type="submission" date="2019-08" db="EMBL/GenBank/DDBJ databases">
        <title>In-depth cultivation of the pig gut microbiome towards novel bacterial diversity and tailored functional studies.</title>
        <authorList>
            <person name="Wylensek D."/>
            <person name="Hitch T.C.A."/>
            <person name="Clavel T."/>
        </authorList>
    </citation>
    <scope>NUCLEOTIDE SEQUENCE [LARGE SCALE GENOMIC DNA]</scope>
    <source>
        <strain evidence="1 2">Oil+RF-744-WCA-WT-11</strain>
    </source>
</reference>
<organism evidence="1 2">
    <name type="scientific">Porcincola intestinalis</name>
    <dbReference type="NCBI Taxonomy" id="2606632"/>
    <lineage>
        <taxon>Bacteria</taxon>
        <taxon>Bacillati</taxon>
        <taxon>Bacillota</taxon>
        <taxon>Clostridia</taxon>
        <taxon>Lachnospirales</taxon>
        <taxon>Lachnospiraceae</taxon>
        <taxon>Porcincola</taxon>
    </lineage>
</organism>
<dbReference type="AlphaFoldDB" id="A0A6L5X5Z5"/>
<comment type="caution">
    <text evidence="1">The sequence shown here is derived from an EMBL/GenBank/DDBJ whole genome shotgun (WGS) entry which is preliminary data.</text>
</comment>
<accession>A0A6L5X5Z5</accession>
<dbReference type="EMBL" id="VULZ01000014">
    <property type="protein sequence ID" value="MSS15670.1"/>
    <property type="molecule type" value="Genomic_DNA"/>
</dbReference>
<name>A0A6L5X5Z5_9FIRM</name>
<protein>
    <submittedName>
        <fullName evidence="1">Uncharacterized protein</fullName>
    </submittedName>
</protein>
<dbReference type="Proteomes" id="UP000481852">
    <property type="component" value="Unassembled WGS sequence"/>
</dbReference>
<keyword evidence="2" id="KW-1185">Reference proteome</keyword>
<gene>
    <name evidence="1" type="ORF">FYJ35_11615</name>
</gene>
<proteinExistence type="predicted"/>
<sequence length="88" mass="9875">MRKEILEAEMKLHHDTGQSLADYLGIARSTFSQKLNESGTEFTKKEITMISVRYHLNPEKIVLIFFSPEVSKLDTSDTDSDLSGGPEA</sequence>
<dbReference type="RefSeq" id="WP_154526757.1">
    <property type="nucleotide sequence ID" value="NZ_VULZ01000014.1"/>
</dbReference>
<evidence type="ECO:0000313" key="2">
    <source>
        <dbReference type="Proteomes" id="UP000481852"/>
    </source>
</evidence>